<evidence type="ECO:0000256" key="9">
    <source>
        <dbReference type="SAM" id="Phobius"/>
    </source>
</evidence>
<comment type="caution">
    <text evidence="11">The sequence shown here is derived from an EMBL/GenBank/DDBJ whole genome shotgun (WGS) entry which is preliminary data.</text>
</comment>
<reference evidence="11 12" key="1">
    <citation type="submission" date="2019-01" db="EMBL/GenBank/DDBJ databases">
        <title>Insights into ecological role of a new deltaproteobacterial order Candidatus Sinidesulfobacterales (Sva0485) by metagenomics and metatranscriptomics.</title>
        <authorList>
            <person name="Tan S."/>
            <person name="Liu J."/>
            <person name="Fang Y."/>
            <person name="Hedlund B.P."/>
            <person name="Lian Z.H."/>
            <person name="Huang L.Y."/>
            <person name="Li J.T."/>
            <person name="Huang L.N."/>
            <person name="Li W.J."/>
            <person name="Jiang H.C."/>
            <person name="Dong H.L."/>
            <person name="Shu W.S."/>
        </authorList>
    </citation>
    <scope>NUCLEOTIDE SEQUENCE [LARGE SCALE GENOMIC DNA]</scope>
    <source>
        <strain evidence="11">AP3</strain>
    </source>
</reference>
<evidence type="ECO:0000256" key="7">
    <source>
        <dbReference type="ARBA" id="ARBA00023002"/>
    </source>
</evidence>
<feature type="transmembrane region" description="Helical" evidence="9">
    <location>
        <begin position="142"/>
        <end position="168"/>
    </location>
</feature>
<protein>
    <submittedName>
        <fullName evidence="11">Nitrate reductase</fullName>
    </submittedName>
</protein>
<evidence type="ECO:0000256" key="1">
    <source>
        <dbReference type="ARBA" id="ARBA00004651"/>
    </source>
</evidence>
<proteinExistence type="predicted"/>
<evidence type="ECO:0000313" key="11">
    <source>
        <dbReference type="EMBL" id="RZD14987.1"/>
    </source>
</evidence>
<dbReference type="AlphaFoldDB" id="A0A519BCN2"/>
<keyword evidence="7" id="KW-0560">Oxidoreductase</keyword>
<comment type="subcellular location">
    <subcellularLocation>
        <location evidence="1">Cell membrane</location>
        <topology evidence="1">Multi-pass membrane protein</topology>
    </subcellularLocation>
</comment>
<feature type="transmembrane region" description="Helical" evidence="9">
    <location>
        <begin position="75"/>
        <end position="94"/>
    </location>
</feature>
<dbReference type="GO" id="GO:0005886">
    <property type="term" value="C:plasma membrane"/>
    <property type="evidence" value="ECO:0007669"/>
    <property type="project" value="UniProtKB-SubCell"/>
</dbReference>
<feature type="transmembrane region" description="Helical" evidence="9">
    <location>
        <begin position="106"/>
        <end position="130"/>
    </location>
</feature>
<keyword evidence="8 9" id="KW-0472">Membrane</keyword>
<keyword evidence="4 9" id="KW-0812">Transmembrane</keyword>
<dbReference type="Gene3D" id="1.20.950.20">
    <property type="entry name" value="Transmembrane di-heme cytochromes, Chain C"/>
    <property type="match status" value="1"/>
</dbReference>
<keyword evidence="2" id="KW-0813">Transport</keyword>
<dbReference type="EMBL" id="SGBD01000001">
    <property type="protein sequence ID" value="RZD14987.1"/>
    <property type="molecule type" value="Genomic_DNA"/>
</dbReference>
<dbReference type="InterPro" id="IPR051936">
    <property type="entry name" value="Heme-iron_electron_transfer"/>
</dbReference>
<evidence type="ECO:0000256" key="6">
    <source>
        <dbReference type="ARBA" id="ARBA00022989"/>
    </source>
</evidence>
<dbReference type="GO" id="GO:0009055">
    <property type="term" value="F:electron transfer activity"/>
    <property type="evidence" value="ECO:0007669"/>
    <property type="project" value="TreeGrafter"/>
</dbReference>
<evidence type="ECO:0000256" key="4">
    <source>
        <dbReference type="ARBA" id="ARBA00022692"/>
    </source>
</evidence>
<feature type="transmembrane region" description="Helical" evidence="9">
    <location>
        <begin position="6"/>
        <end position="31"/>
    </location>
</feature>
<dbReference type="PANTHER" id="PTHR30598:SF3">
    <property type="entry name" value="RESPIRATORY NITRATE REDUCTASE 1 GAMMA CHAIN"/>
    <property type="match status" value="1"/>
</dbReference>
<dbReference type="SUPFAM" id="SSF103501">
    <property type="entry name" value="Respiratory nitrate reductase 1 gamma chain"/>
    <property type="match status" value="1"/>
</dbReference>
<name>A0A519BCN2_9DELT</name>
<evidence type="ECO:0000256" key="8">
    <source>
        <dbReference type="ARBA" id="ARBA00023136"/>
    </source>
</evidence>
<dbReference type="InterPro" id="IPR023234">
    <property type="entry name" value="NarG-like_domain"/>
</dbReference>
<evidence type="ECO:0000256" key="5">
    <source>
        <dbReference type="ARBA" id="ARBA00022982"/>
    </source>
</evidence>
<evidence type="ECO:0000256" key="2">
    <source>
        <dbReference type="ARBA" id="ARBA00022448"/>
    </source>
</evidence>
<dbReference type="GO" id="GO:0008940">
    <property type="term" value="F:nitrate reductase activity"/>
    <property type="evidence" value="ECO:0007669"/>
    <property type="project" value="TreeGrafter"/>
</dbReference>
<organism evidence="11 12">
    <name type="scientific">Candidatus Acidulodesulfobacterium ferriphilum</name>
    <dbReference type="NCBI Taxonomy" id="2597223"/>
    <lineage>
        <taxon>Bacteria</taxon>
        <taxon>Deltaproteobacteria</taxon>
        <taxon>Candidatus Acidulodesulfobacterales</taxon>
        <taxon>Candidatus Acidulodesulfobacterium</taxon>
    </lineage>
</organism>
<feature type="transmembrane region" description="Helical" evidence="9">
    <location>
        <begin position="202"/>
        <end position="228"/>
    </location>
</feature>
<keyword evidence="5" id="KW-0249">Electron transport</keyword>
<keyword evidence="6 9" id="KW-1133">Transmembrane helix</keyword>
<dbReference type="InterPro" id="IPR036197">
    <property type="entry name" value="NarG-like_sf"/>
</dbReference>
<sequence length="253" mass="28952">MAPLNLTTAIFLLFTYTVGLIFIIGVVLRIYQYATTPQPVKIPLTPAPLTSGGAFARILGEVFFFKSLFKSNKPTWIFGYLFHISFFILIFMHFLRHFIYSNPLPWWYNIFVGIGIVCGIIMVLSLFFLLLRRVVVERVKFISLFADYLILILLMLIGLAGLSLNFVLSPAALTTVDNQLDPYINGLLSLQFTNIPSNPLFLIHYTLVMLLIAYIPFSKVMHFVGIFFSPTRIMADNPEEERYYRPNAKDLSI</sequence>
<evidence type="ECO:0000259" key="10">
    <source>
        <dbReference type="Pfam" id="PF02665"/>
    </source>
</evidence>
<keyword evidence="3" id="KW-1003">Cell membrane</keyword>
<accession>A0A519BCN2</accession>
<evidence type="ECO:0000313" key="12">
    <source>
        <dbReference type="Proteomes" id="UP000320813"/>
    </source>
</evidence>
<dbReference type="GO" id="GO:0020037">
    <property type="term" value="F:heme binding"/>
    <property type="evidence" value="ECO:0007669"/>
    <property type="project" value="TreeGrafter"/>
</dbReference>
<dbReference type="PANTHER" id="PTHR30598">
    <property type="entry name" value="NITRATE REDUCTASE PRIVATE CHAPERONE, REDOX ENZYME MATURATION PROTEIN REMP FAMILY"/>
    <property type="match status" value="1"/>
</dbReference>
<dbReference type="GO" id="GO:0019645">
    <property type="term" value="P:anaerobic electron transport chain"/>
    <property type="evidence" value="ECO:0007669"/>
    <property type="project" value="TreeGrafter"/>
</dbReference>
<dbReference type="Pfam" id="PF02665">
    <property type="entry name" value="Nitrate_red_gam"/>
    <property type="match status" value="1"/>
</dbReference>
<dbReference type="Proteomes" id="UP000320813">
    <property type="component" value="Unassembled WGS sequence"/>
</dbReference>
<feature type="domain" description="NarG-like" evidence="10">
    <location>
        <begin position="80"/>
        <end position="224"/>
    </location>
</feature>
<gene>
    <name evidence="11" type="ORF">EVJ47_01535</name>
</gene>
<evidence type="ECO:0000256" key="3">
    <source>
        <dbReference type="ARBA" id="ARBA00022475"/>
    </source>
</evidence>